<keyword evidence="1" id="KW-0812">Transmembrane</keyword>
<organism evidence="2 3">
    <name type="scientific">Candidatus Dehalogenimonas loeffleri</name>
    <dbReference type="NCBI Taxonomy" id="3127115"/>
    <lineage>
        <taxon>Bacteria</taxon>
        <taxon>Bacillati</taxon>
        <taxon>Chloroflexota</taxon>
        <taxon>Dehalococcoidia</taxon>
        <taxon>Dehalococcoidales</taxon>
        <taxon>Dehalococcoidaceae</taxon>
        <taxon>Dehalogenimonas</taxon>
    </lineage>
</organism>
<reference evidence="2 3" key="1">
    <citation type="submission" date="2024-03" db="EMBL/GenBank/DDBJ databases">
        <title>A Dehalogenimonas Isolated from Estuarine Sediments Dihaloeliminates Chlorinated Alkanes.</title>
        <authorList>
            <person name="Yang Y."/>
            <person name="Wang H."/>
        </authorList>
    </citation>
    <scope>NUCLEOTIDE SEQUENCE [LARGE SCALE GENOMIC DNA]</scope>
    <source>
        <strain evidence="2 3">W</strain>
    </source>
</reference>
<protein>
    <recommendedName>
        <fullName evidence="4">DUF1461 domain-containing protein</fullName>
    </recommendedName>
</protein>
<keyword evidence="3" id="KW-1185">Reference proteome</keyword>
<keyword evidence="1" id="KW-1133">Transmembrane helix</keyword>
<evidence type="ECO:0000313" key="3">
    <source>
        <dbReference type="Proteomes" id="UP001375370"/>
    </source>
</evidence>
<feature type="transmembrane region" description="Helical" evidence="1">
    <location>
        <begin position="282"/>
        <end position="305"/>
    </location>
</feature>
<proteinExistence type="predicted"/>
<name>A0ABZ2J696_9CHLR</name>
<keyword evidence="1" id="KW-0472">Membrane</keyword>
<dbReference type="Proteomes" id="UP001375370">
    <property type="component" value="Chromosome"/>
</dbReference>
<sequence>MVFFRGIGLGVMAFLLFLLVLILGLSINANFTVLNPGFINGQIQKLDVADVVREEVLASGSFRETPQAVHDFLQTELPEYSVELKEAVAEAVNRFYDYLLGRTDTLELPVALGETILDPELLYSLADRIDWADLTEEMVQRNISDQINPVFSYLTDYIDDATVKLDGWFKTTLREVVTPLQEYLLGQRDTLTIAIDLGEPLAVMYQTLFDVYNRFPPPEVSNLTPLQRQMAFNDFFFYELTAGLPAVIEIDSAAFEGTPEAINQALMELQVDLAQIKDYVNYYRFGFLGLLVAIAALASAAYLVLRERRKWYFYTGLTLFITGLVGFVTVMATNAAIGINTDFGSVPTAVHLWLPGLVESAIRPFLLFSILIGALGITGIILAQLDRTQPPALKR</sequence>
<evidence type="ECO:0000313" key="2">
    <source>
        <dbReference type="EMBL" id="WWX24764.1"/>
    </source>
</evidence>
<accession>A0ABZ2J696</accession>
<evidence type="ECO:0008006" key="4">
    <source>
        <dbReference type="Google" id="ProtNLM"/>
    </source>
</evidence>
<gene>
    <name evidence="2" type="ORF">V8247_05720</name>
</gene>
<dbReference type="EMBL" id="CP146612">
    <property type="protein sequence ID" value="WWX24764.1"/>
    <property type="molecule type" value="Genomic_DNA"/>
</dbReference>
<feature type="transmembrane region" description="Helical" evidence="1">
    <location>
        <begin position="361"/>
        <end position="385"/>
    </location>
</feature>
<feature type="transmembrane region" description="Helical" evidence="1">
    <location>
        <begin position="317"/>
        <end position="341"/>
    </location>
</feature>
<evidence type="ECO:0000256" key="1">
    <source>
        <dbReference type="SAM" id="Phobius"/>
    </source>
</evidence>
<dbReference type="RefSeq" id="WP_338736882.1">
    <property type="nucleotide sequence ID" value="NZ_CP146612.1"/>
</dbReference>